<dbReference type="SUPFAM" id="SSF53756">
    <property type="entry name" value="UDP-Glycosyltransferase/glycogen phosphorylase"/>
    <property type="match status" value="1"/>
</dbReference>
<evidence type="ECO:0000313" key="1">
    <source>
        <dbReference type="EMBL" id="SNT02241.1"/>
    </source>
</evidence>
<keyword evidence="2" id="KW-1185">Reference proteome</keyword>
<proteinExistence type="predicted"/>
<dbReference type="PANTHER" id="PTHR21015">
    <property type="entry name" value="UDP-N-ACETYLGLUCOSAMINE--N-ACETYLMURAMYL-(PENTAPEPTIDE) PYROPHOSPHORYL-UNDECAPRENOL N-ACETYLGLUCOSAMINE TRANSFERASE 1"/>
    <property type="match status" value="1"/>
</dbReference>
<protein>
    <recommendedName>
        <fullName evidence="3">Glycosyltransferase</fullName>
    </recommendedName>
</protein>
<sequence length="357" mass="40976">MKYIFIVQGEGRGHMTQAITLFNILTNNGHDVSHIIVGKSNRRALPSFFLEQINSPVTQLESPNFITDKNNRSVNVLRTFTSNVSKYRTFLNSVNHIDKIVKNEQPDAIINFYDFLGGLYFFIKRPDVKHFALAHQFLLNHNDFVFPKGRFYDKASLLAGNRLAAYGANKILALSFQPMKDEPNKKLHVVPPLLRDKIKVQQPQSKNHFLVYIVNHGYSKEVLDFHERHPNIPIHCFWDKKDEPAELKVDETLTFHQLDDIKFIKLMSSCKGYLTTAGFESVCEAMYMGKPVLMVPVEGHYEQACNAMDAKQAGAGVSSEFFDLEILLDYLPNHKEVGSEFRKWCDTSSDRFLEILI</sequence>
<dbReference type="Gene3D" id="3.40.50.2000">
    <property type="entry name" value="Glycogen Phosphorylase B"/>
    <property type="match status" value="1"/>
</dbReference>
<evidence type="ECO:0000313" key="2">
    <source>
        <dbReference type="Proteomes" id="UP000198393"/>
    </source>
</evidence>
<dbReference type="EMBL" id="FZPD01000003">
    <property type="protein sequence ID" value="SNT02241.1"/>
    <property type="molecule type" value="Genomic_DNA"/>
</dbReference>
<dbReference type="Pfam" id="PF13528">
    <property type="entry name" value="Glyco_trans_1_3"/>
    <property type="match status" value="1"/>
</dbReference>
<dbReference type="GO" id="GO:0016757">
    <property type="term" value="F:glycosyltransferase activity"/>
    <property type="evidence" value="ECO:0007669"/>
    <property type="project" value="TreeGrafter"/>
</dbReference>
<dbReference type="Proteomes" id="UP000198393">
    <property type="component" value="Unassembled WGS sequence"/>
</dbReference>
<dbReference type="PANTHER" id="PTHR21015:SF22">
    <property type="entry name" value="GLYCOSYLTRANSFERASE"/>
    <property type="match status" value="1"/>
</dbReference>
<gene>
    <name evidence="1" type="ORF">SAMN05421640_2045</name>
</gene>
<dbReference type="RefSeq" id="WP_144017386.1">
    <property type="nucleotide sequence ID" value="NZ_FZPD01000003.1"/>
</dbReference>
<reference evidence="1 2" key="1">
    <citation type="submission" date="2017-06" db="EMBL/GenBank/DDBJ databases">
        <authorList>
            <person name="Kim H.J."/>
            <person name="Triplett B.A."/>
        </authorList>
    </citation>
    <scope>NUCLEOTIDE SEQUENCE [LARGE SCALE GENOMIC DNA]</scope>
    <source>
        <strain evidence="1 2">DSM 19307</strain>
    </source>
</reference>
<name>A0A239J8M7_EKHLU</name>
<accession>A0A239J8M7</accession>
<evidence type="ECO:0008006" key="3">
    <source>
        <dbReference type="Google" id="ProtNLM"/>
    </source>
</evidence>
<dbReference type="OrthoDB" id="9793805at2"/>
<organism evidence="1 2">
    <name type="scientific">Ekhidna lutea</name>
    <dbReference type="NCBI Taxonomy" id="447679"/>
    <lineage>
        <taxon>Bacteria</taxon>
        <taxon>Pseudomonadati</taxon>
        <taxon>Bacteroidota</taxon>
        <taxon>Cytophagia</taxon>
        <taxon>Cytophagales</taxon>
        <taxon>Reichenbachiellaceae</taxon>
        <taxon>Ekhidna</taxon>
    </lineage>
</organism>
<dbReference type="AlphaFoldDB" id="A0A239J8M7"/>